<dbReference type="Ensembl" id="ENSGACT00000066823.1">
    <property type="protein sequence ID" value="ENSGACP00000029655.1"/>
    <property type="gene ID" value="ENSGACG00000015725.2"/>
</dbReference>
<dbReference type="GO" id="GO:0046872">
    <property type="term" value="F:metal ion binding"/>
    <property type="evidence" value="ECO:0007669"/>
    <property type="project" value="UniProtKB-KW"/>
</dbReference>
<dbReference type="InterPro" id="IPR002938">
    <property type="entry name" value="FAD-bd"/>
</dbReference>
<reference evidence="21 22" key="1">
    <citation type="journal article" date="2021" name="G3 (Bethesda)">
        <title>Improved contiguity of the threespine stickleback genome using long-read sequencing.</title>
        <authorList>
            <person name="Nath S."/>
            <person name="Shaw D.E."/>
            <person name="White M.A."/>
        </authorList>
    </citation>
    <scope>NUCLEOTIDE SEQUENCE [LARGE SCALE GENOMIC DNA]</scope>
    <source>
        <strain evidence="21 22">Lake Benthic</strain>
    </source>
</reference>
<dbReference type="Pfam" id="PF00412">
    <property type="entry name" value="LIM"/>
    <property type="match status" value="1"/>
</dbReference>
<keyword evidence="11" id="KW-0521">NADP</keyword>
<comment type="catalytic activity">
    <reaction evidence="17">
        <text>L-methionyl-[F-actin] + NADPH + O2 + H(+) = L-methionyl-(R)-S-oxide-[F-actin] + NADP(+) + H2O</text>
        <dbReference type="Rhea" id="RHEA:51308"/>
        <dbReference type="Rhea" id="RHEA-COMP:12953"/>
        <dbReference type="Rhea" id="RHEA-COMP:12956"/>
        <dbReference type="ChEBI" id="CHEBI:15377"/>
        <dbReference type="ChEBI" id="CHEBI:15378"/>
        <dbReference type="ChEBI" id="CHEBI:15379"/>
        <dbReference type="ChEBI" id="CHEBI:16044"/>
        <dbReference type="ChEBI" id="CHEBI:45764"/>
        <dbReference type="ChEBI" id="CHEBI:57783"/>
        <dbReference type="ChEBI" id="CHEBI:58349"/>
        <dbReference type="EC" id="1.14.13.225"/>
    </reaction>
</comment>
<keyword evidence="6" id="KW-0963">Cytoplasm</keyword>
<dbReference type="GO" id="GO:0005634">
    <property type="term" value="C:nucleus"/>
    <property type="evidence" value="ECO:0007669"/>
    <property type="project" value="UniProtKB-SubCell"/>
</dbReference>
<dbReference type="InterPro" id="IPR036872">
    <property type="entry name" value="CH_dom_sf"/>
</dbReference>
<organism evidence="21 22">
    <name type="scientific">Gasterosteus aculeatus aculeatus</name>
    <name type="common">three-spined stickleback</name>
    <dbReference type="NCBI Taxonomy" id="481459"/>
    <lineage>
        <taxon>Eukaryota</taxon>
        <taxon>Metazoa</taxon>
        <taxon>Chordata</taxon>
        <taxon>Craniata</taxon>
        <taxon>Vertebrata</taxon>
        <taxon>Euteleostomi</taxon>
        <taxon>Actinopterygii</taxon>
        <taxon>Neopterygii</taxon>
        <taxon>Teleostei</taxon>
        <taxon>Neoteleostei</taxon>
        <taxon>Acanthomorphata</taxon>
        <taxon>Eupercaria</taxon>
        <taxon>Perciformes</taxon>
        <taxon>Cottioidei</taxon>
        <taxon>Gasterosteales</taxon>
        <taxon>Gasterosteidae</taxon>
        <taxon>Gasterosteus</taxon>
    </lineage>
</organism>
<evidence type="ECO:0000256" key="17">
    <source>
        <dbReference type="ARBA" id="ARBA00049522"/>
    </source>
</evidence>
<dbReference type="PRINTS" id="PR00420">
    <property type="entry name" value="RNGMNOXGNASE"/>
</dbReference>
<keyword evidence="15" id="KW-0009">Actin-binding</keyword>
<evidence type="ECO:0000256" key="8">
    <source>
        <dbReference type="ARBA" id="ARBA00022723"/>
    </source>
</evidence>
<keyword evidence="14 18" id="KW-0440">LIM domain</keyword>
<dbReference type="EC" id="1.14.13.225" evidence="5"/>
<evidence type="ECO:0000256" key="12">
    <source>
        <dbReference type="ARBA" id="ARBA00023002"/>
    </source>
</evidence>
<evidence type="ECO:0000256" key="11">
    <source>
        <dbReference type="ARBA" id="ARBA00022857"/>
    </source>
</evidence>
<dbReference type="AlphaFoldDB" id="A0AAQ4NSL0"/>
<keyword evidence="22" id="KW-1185">Reference proteome</keyword>
<evidence type="ECO:0000259" key="20">
    <source>
        <dbReference type="PROSITE" id="PS50023"/>
    </source>
</evidence>
<evidence type="ECO:0000259" key="19">
    <source>
        <dbReference type="PROSITE" id="PS50021"/>
    </source>
</evidence>
<dbReference type="Pfam" id="PF25413">
    <property type="entry name" value="Rossman_Mical"/>
    <property type="match status" value="1"/>
</dbReference>
<dbReference type="SUPFAM" id="SSF51905">
    <property type="entry name" value="FAD/NAD(P)-binding domain"/>
    <property type="match status" value="1"/>
</dbReference>
<dbReference type="Gene3D" id="3.50.50.60">
    <property type="entry name" value="FAD/NAD(P)-binding domain"/>
    <property type="match status" value="1"/>
</dbReference>
<dbReference type="InterPro" id="IPR001781">
    <property type="entry name" value="Znf_LIM"/>
</dbReference>
<evidence type="ECO:0000256" key="7">
    <source>
        <dbReference type="ARBA" id="ARBA00022630"/>
    </source>
</evidence>
<evidence type="ECO:0000256" key="13">
    <source>
        <dbReference type="ARBA" id="ARBA00023033"/>
    </source>
</evidence>
<dbReference type="Pfam" id="PF00307">
    <property type="entry name" value="CH"/>
    <property type="match status" value="1"/>
</dbReference>
<dbReference type="Gene3D" id="2.10.110.10">
    <property type="entry name" value="Cysteine Rich Protein"/>
    <property type="match status" value="1"/>
</dbReference>
<evidence type="ECO:0000256" key="2">
    <source>
        <dbReference type="ARBA" id="ARBA00004123"/>
    </source>
</evidence>
<dbReference type="SMART" id="SM00033">
    <property type="entry name" value="CH"/>
    <property type="match status" value="1"/>
</dbReference>
<dbReference type="GO" id="GO:0003779">
    <property type="term" value="F:actin binding"/>
    <property type="evidence" value="ECO:0007669"/>
    <property type="project" value="UniProtKB-KW"/>
</dbReference>
<keyword evidence="16" id="KW-0539">Nucleus</keyword>
<dbReference type="GO" id="GO:0120501">
    <property type="term" value="F:F-actin monooxygenase activity"/>
    <property type="evidence" value="ECO:0007669"/>
    <property type="project" value="UniProtKB-EC"/>
</dbReference>
<dbReference type="SMART" id="SM00132">
    <property type="entry name" value="LIM"/>
    <property type="match status" value="1"/>
</dbReference>
<dbReference type="InterPro" id="IPR001715">
    <property type="entry name" value="CH_dom"/>
</dbReference>
<evidence type="ECO:0000256" key="4">
    <source>
        <dbReference type="ARBA" id="ARBA00008223"/>
    </source>
</evidence>
<dbReference type="PROSITE" id="PS50023">
    <property type="entry name" value="LIM_DOMAIN_2"/>
    <property type="match status" value="1"/>
</dbReference>
<dbReference type="Gene3D" id="1.10.418.10">
    <property type="entry name" value="Calponin-like domain"/>
    <property type="match status" value="1"/>
</dbReference>
<dbReference type="GO" id="GO:0071949">
    <property type="term" value="F:FAD binding"/>
    <property type="evidence" value="ECO:0007669"/>
    <property type="project" value="InterPro"/>
</dbReference>
<evidence type="ECO:0000313" key="21">
    <source>
        <dbReference type="Ensembl" id="ENSGACP00000029655.1"/>
    </source>
</evidence>
<evidence type="ECO:0000256" key="3">
    <source>
        <dbReference type="ARBA" id="ARBA00004496"/>
    </source>
</evidence>
<dbReference type="FunFam" id="3.50.50.60:FF:000004">
    <property type="entry name" value="protein-methionine sulfoxide oxidase MICAL2 isoform X1"/>
    <property type="match status" value="1"/>
</dbReference>
<evidence type="ECO:0000256" key="9">
    <source>
        <dbReference type="ARBA" id="ARBA00022827"/>
    </source>
</evidence>
<comment type="similarity">
    <text evidence="4">Belongs to the Mical family.</text>
</comment>
<evidence type="ECO:0000256" key="18">
    <source>
        <dbReference type="PROSITE-ProRule" id="PRU00125"/>
    </source>
</evidence>
<evidence type="ECO:0000256" key="10">
    <source>
        <dbReference type="ARBA" id="ARBA00022833"/>
    </source>
</evidence>
<dbReference type="GeneTree" id="ENSGT00940000158780"/>
<dbReference type="SUPFAM" id="SSF47576">
    <property type="entry name" value="Calponin-homology domain, CH-domain"/>
    <property type="match status" value="1"/>
</dbReference>
<accession>A0AAQ4NSL0</accession>
<comment type="subcellular location">
    <subcellularLocation>
        <location evidence="3">Cytoplasm</location>
    </subcellularLocation>
    <subcellularLocation>
        <location evidence="2">Nucleus</location>
    </subcellularLocation>
</comment>
<evidence type="ECO:0000256" key="1">
    <source>
        <dbReference type="ARBA" id="ARBA00001974"/>
    </source>
</evidence>
<keyword evidence="7" id="KW-0285">Flavoprotein</keyword>
<evidence type="ECO:0000256" key="16">
    <source>
        <dbReference type="ARBA" id="ARBA00023242"/>
    </source>
</evidence>
<proteinExistence type="inferred from homology"/>
<dbReference type="PANTHER" id="PTHR23167">
    <property type="entry name" value="CALPONIN HOMOLOGY DOMAIN-CONTAINING PROTEIN DDB_G0272472-RELATED"/>
    <property type="match status" value="1"/>
</dbReference>
<keyword evidence="13" id="KW-0503">Monooxygenase</keyword>
<evidence type="ECO:0000256" key="15">
    <source>
        <dbReference type="ARBA" id="ARBA00023203"/>
    </source>
</evidence>
<name>A0AAQ4NSL0_GASAC</name>
<keyword evidence="9" id="KW-0274">FAD</keyword>
<reference evidence="21" key="2">
    <citation type="submission" date="2025-08" db="UniProtKB">
        <authorList>
            <consortium name="Ensembl"/>
        </authorList>
    </citation>
    <scope>IDENTIFICATION</scope>
</reference>
<dbReference type="InterPro" id="IPR036188">
    <property type="entry name" value="FAD/NAD-bd_sf"/>
</dbReference>
<dbReference type="SUPFAM" id="SSF57716">
    <property type="entry name" value="Glucocorticoid receptor-like (DNA-binding domain)"/>
    <property type="match status" value="2"/>
</dbReference>
<dbReference type="GO" id="GO:0005737">
    <property type="term" value="C:cytoplasm"/>
    <property type="evidence" value="ECO:0007669"/>
    <property type="project" value="UniProtKB-SubCell"/>
</dbReference>
<dbReference type="Pfam" id="PF01494">
    <property type="entry name" value="FAD_binding_3"/>
    <property type="match status" value="1"/>
</dbReference>
<evidence type="ECO:0000256" key="5">
    <source>
        <dbReference type="ARBA" id="ARBA00012709"/>
    </source>
</evidence>
<feature type="domain" description="LIM zinc-binding" evidence="20">
    <location>
        <begin position="685"/>
        <end position="747"/>
    </location>
</feature>
<dbReference type="InterPro" id="IPR050540">
    <property type="entry name" value="F-actin_Monoox_Mical"/>
</dbReference>
<dbReference type="Proteomes" id="UP000007635">
    <property type="component" value="Chromosome II"/>
</dbReference>
<dbReference type="PROSITE" id="PS00478">
    <property type="entry name" value="LIM_DOMAIN_1"/>
    <property type="match status" value="1"/>
</dbReference>
<comment type="cofactor">
    <cofactor evidence="1">
        <name>FAD</name>
        <dbReference type="ChEBI" id="CHEBI:57692"/>
    </cofactor>
</comment>
<reference evidence="21" key="3">
    <citation type="submission" date="2025-09" db="UniProtKB">
        <authorList>
            <consortium name="Ensembl"/>
        </authorList>
    </citation>
    <scope>IDENTIFICATION</scope>
</reference>
<evidence type="ECO:0000256" key="14">
    <source>
        <dbReference type="ARBA" id="ARBA00023038"/>
    </source>
</evidence>
<sequence>MGKAEEETDNVGKLFEDFVQASTCKGALQAFNVLCRKLDIDPAENDTFYGSLKAKVTSWKAKALWGKLDKRMSHKEYKKGQACVGTKCLIIGGGPCGLRTAIELALLGAKVVVIEKRDAFSRNNVLHLWPYTIHDLRGLGAKKFYGKFCAGAIDHISIQKLQCVLLKIALIVAVEFHVNVEFVKLLEPPEDQENEGLGWRAAVRPADHPVANFEFHVVVGADGRRNTLEGFQRKEFRGKLAIAITANFINRNTTAEAKVEEISGVAFIFNQKFFLDLKEETGVDLENIVYYRDNTHYFVMTAKKQSLLDKGVVINDYADTQMLLSSENVNQEALLCYAREAADFGTNYQLPTLDFAMNHCGQPDVAMFDFTNMYASENAALVRERFGHQLLVALVGDSLLEPFWPMGTGCARGFLAAFDTAWMVNSWAQGRTALEVLAERESIYRLLPQTTPENIAKNFDQYTVDPGTRYPNLNSSCVRTHQVRHLFISKDILLTSLTSHVSVVESDIRPARLLTWCQKQTEGYRNVMITDLTSSWKSGIALCALIHRFKPQLIDFYSLNEEDHSVNLQLAFDISEREFGIRSFTSVKEQGADQELDKTKMITYLSKFYELLRGTPLPASGSLLVLYTTNNSLPDSILREERGPKENRVRSMATQLLAKFESTPNYTVRRTQGSSVRRAFPPSGDKCHSCERRVYMVERVCAEGLFFHRECFRCSTCSSALRQGAHAFDSEQGKLYCKLHFDQRNNGTNSQRTFSPRSVSTLAF</sequence>
<dbReference type="InterPro" id="IPR057494">
    <property type="entry name" value="Rossman_Mical"/>
</dbReference>
<feature type="domain" description="Calponin-homology (CH)" evidence="19">
    <location>
        <begin position="507"/>
        <end position="610"/>
    </location>
</feature>
<protein>
    <recommendedName>
        <fullName evidence="5">F-actin monooxygenase</fullName>
        <ecNumber evidence="5">1.14.13.225</ecNumber>
    </recommendedName>
</protein>
<evidence type="ECO:0000313" key="22">
    <source>
        <dbReference type="Proteomes" id="UP000007635"/>
    </source>
</evidence>
<keyword evidence="10 18" id="KW-0862">Zinc</keyword>
<dbReference type="PANTHER" id="PTHR23167:SF39">
    <property type="entry name" value="[F-ACTIN]-MONOOXYGENASE MICAL2"/>
    <property type="match status" value="1"/>
</dbReference>
<dbReference type="PROSITE" id="PS50021">
    <property type="entry name" value="CH"/>
    <property type="match status" value="1"/>
</dbReference>
<keyword evidence="8 18" id="KW-0479">Metal-binding</keyword>
<keyword evidence="12" id="KW-0560">Oxidoreductase</keyword>
<evidence type="ECO:0000256" key="6">
    <source>
        <dbReference type="ARBA" id="ARBA00022490"/>
    </source>
</evidence>